<protein>
    <recommendedName>
        <fullName evidence="3">(3,5-dihydroxycyclohex-3-enyl)acetyl-CoA dehydratase subunit B</fullName>
    </recommendedName>
</protein>
<dbReference type="CDD" id="cd06558">
    <property type="entry name" value="crotonase-like"/>
    <property type="match status" value="1"/>
</dbReference>
<reference evidence="1 2" key="1">
    <citation type="journal article" date="2019" name="Int. J. Syst. Evol. Microbiol.">
        <title>The Global Catalogue of Microorganisms (GCM) 10K type strain sequencing project: providing services to taxonomists for standard genome sequencing and annotation.</title>
        <authorList>
            <consortium name="The Broad Institute Genomics Platform"/>
            <consortium name="The Broad Institute Genome Sequencing Center for Infectious Disease"/>
            <person name="Wu L."/>
            <person name="Ma J."/>
        </authorList>
    </citation>
    <scope>NUCLEOTIDE SEQUENCE [LARGE SCALE GENOMIC DNA]</scope>
    <source>
        <strain evidence="1 2">JCM 8201</strain>
    </source>
</reference>
<organism evidence="1 2">
    <name type="scientific">Actinocorallia aurantiaca</name>
    <dbReference type="NCBI Taxonomy" id="46204"/>
    <lineage>
        <taxon>Bacteria</taxon>
        <taxon>Bacillati</taxon>
        <taxon>Actinomycetota</taxon>
        <taxon>Actinomycetes</taxon>
        <taxon>Streptosporangiales</taxon>
        <taxon>Thermomonosporaceae</taxon>
        <taxon>Actinocorallia</taxon>
    </lineage>
</organism>
<proteinExistence type="predicted"/>
<dbReference type="EMBL" id="BAAATZ010000014">
    <property type="protein sequence ID" value="GAA2728966.1"/>
    <property type="molecule type" value="Genomic_DNA"/>
</dbReference>
<dbReference type="InterPro" id="IPR029045">
    <property type="entry name" value="ClpP/crotonase-like_dom_sf"/>
</dbReference>
<name>A0ABN3UAY1_9ACTN</name>
<dbReference type="InterPro" id="IPR053545">
    <property type="entry name" value="Enoyl-CoA_hydratase-like"/>
</dbReference>
<dbReference type="PANTHER" id="PTHR11941:SF54">
    <property type="entry name" value="ENOYL-COA HYDRATASE, MITOCHONDRIAL"/>
    <property type="match status" value="1"/>
</dbReference>
<evidence type="ECO:0008006" key="3">
    <source>
        <dbReference type="Google" id="ProtNLM"/>
    </source>
</evidence>
<evidence type="ECO:0000313" key="2">
    <source>
        <dbReference type="Proteomes" id="UP001501842"/>
    </source>
</evidence>
<dbReference type="SUPFAM" id="SSF52096">
    <property type="entry name" value="ClpP/crotonase"/>
    <property type="match status" value="1"/>
</dbReference>
<dbReference type="PANTHER" id="PTHR11941">
    <property type="entry name" value="ENOYL-COA HYDRATASE-RELATED"/>
    <property type="match status" value="1"/>
</dbReference>
<accession>A0ABN3UAY1</accession>
<dbReference type="NCBIfam" id="NF042431">
    <property type="entry name" value="EnCoAhydt_DpgB"/>
    <property type="match status" value="1"/>
</dbReference>
<gene>
    <name evidence="1" type="ORF">GCM10010439_38340</name>
</gene>
<comment type="caution">
    <text evidence="1">The sequence shown here is derived from an EMBL/GenBank/DDBJ whole genome shotgun (WGS) entry which is preliminary data.</text>
</comment>
<evidence type="ECO:0000313" key="1">
    <source>
        <dbReference type="EMBL" id="GAA2728966.1"/>
    </source>
</evidence>
<dbReference type="Proteomes" id="UP001501842">
    <property type="component" value="Unassembled WGS sequence"/>
</dbReference>
<dbReference type="RefSeq" id="WP_344451868.1">
    <property type="nucleotide sequence ID" value="NZ_BAAATZ010000014.1"/>
</dbReference>
<keyword evidence="2" id="KW-1185">Reference proteome</keyword>
<dbReference type="Gene3D" id="3.90.226.10">
    <property type="entry name" value="2-enoyl-CoA Hydratase, Chain A, domain 1"/>
    <property type="match status" value="1"/>
</dbReference>
<sequence length="224" mass="23536">MSRSTVVIETVVGSADLVTEPLIAAVQDLCDRVEAEDGPVVAVLRVGGPAPDGPDPDGDLVVHLVNRWERALRRLEKLPAPTVALADGLVAGPALETLLSADYRVGTPGVVLRPPVAAGEPWPGMLVHRLAQQVSVARARRFVLFGGALDAETALADGLLDLVTGPEGWDPAGFRLAEGLAGSELAIRRRLLLEAATTSFEEALGAHLAACDRTLRRLRAEVAS</sequence>